<dbReference type="Gene3D" id="1.20.58.80">
    <property type="entry name" value="Phosphotransferase system, lactose/cellobiose-type IIA subunit"/>
    <property type="match status" value="1"/>
</dbReference>
<keyword evidence="12" id="KW-1185">Reference proteome</keyword>
<dbReference type="InterPro" id="IPR037518">
    <property type="entry name" value="MPN"/>
</dbReference>
<dbReference type="PANTHER" id="PTHR12947">
    <property type="entry name" value="AMSH-LIKE PROTEASE"/>
    <property type="match status" value="1"/>
</dbReference>
<feature type="region of interest" description="Disordered" evidence="9">
    <location>
        <begin position="214"/>
        <end position="269"/>
    </location>
</feature>
<dbReference type="Pfam" id="PF08969">
    <property type="entry name" value="USP8_dimer"/>
    <property type="match status" value="1"/>
</dbReference>
<comment type="similarity">
    <text evidence="2">Belongs to the peptidase M67C family.</text>
</comment>
<evidence type="ECO:0000256" key="9">
    <source>
        <dbReference type="SAM" id="MobiDB-lite"/>
    </source>
</evidence>
<dbReference type="PROSITE" id="PS50249">
    <property type="entry name" value="MPN"/>
    <property type="match status" value="1"/>
</dbReference>
<dbReference type="Proteomes" id="UP001479436">
    <property type="component" value="Unassembled WGS sequence"/>
</dbReference>
<evidence type="ECO:0000256" key="1">
    <source>
        <dbReference type="ARBA" id="ARBA00001947"/>
    </source>
</evidence>
<evidence type="ECO:0000256" key="7">
    <source>
        <dbReference type="ARBA" id="ARBA00022833"/>
    </source>
</evidence>
<evidence type="ECO:0000313" key="11">
    <source>
        <dbReference type="EMBL" id="KAK9700800.1"/>
    </source>
</evidence>
<keyword evidence="7" id="KW-0862">Zinc</keyword>
<keyword evidence="3" id="KW-0645">Protease</keyword>
<evidence type="ECO:0000256" key="2">
    <source>
        <dbReference type="ARBA" id="ARBA00010981"/>
    </source>
</evidence>
<evidence type="ECO:0000256" key="5">
    <source>
        <dbReference type="ARBA" id="ARBA00022786"/>
    </source>
</evidence>
<reference evidence="11 12" key="1">
    <citation type="submission" date="2023-04" db="EMBL/GenBank/DDBJ databases">
        <title>Genome of Basidiobolus ranarum AG-B5.</title>
        <authorList>
            <person name="Stajich J.E."/>
            <person name="Carter-House D."/>
            <person name="Gryganskyi A."/>
        </authorList>
    </citation>
    <scope>NUCLEOTIDE SEQUENCE [LARGE SCALE GENOMIC DNA]</scope>
    <source>
        <strain evidence="11 12">AG-B5</strain>
    </source>
</reference>
<feature type="compositionally biased region" description="Polar residues" evidence="9">
    <location>
        <begin position="130"/>
        <end position="160"/>
    </location>
</feature>
<evidence type="ECO:0000256" key="6">
    <source>
        <dbReference type="ARBA" id="ARBA00022801"/>
    </source>
</evidence>
<organism evidence="11 12">
    <name type="scientific">Basidiobolus ranarum</name>
    <dbReference type="NCBI Taxonomy" id="34480"/>
    <lineage>
        <taxon>Eukaryota</taxon>
        <taxon>Fungi</taxon>
        <taxon>Fungi incertae sedis</taxon>
        <taxon>Zoopagomycota</taxon>
        <taxon>Entomophthoromycotina</taxon>
        <taxon>Basidiobolomycetes</taxon>
        <taxon>Basidiobolales</taxon>
        <taxon>Basidiobolaceae</taxon>
        <taxon>Basidiobolus</taxon>
    </lineage>
</organism>
<feature type="compositionally biased region" description="Polar residues" evidence="9">
    <location>
        <begin position="246"/>
        <end position="266"/>
    </location>
</feature>
<keyword evidence="4" id="KW-0479">Metal-binding</keyword>
<evidence type="ECO:0000256" key="3">
    <source>
        <dbReference type="ARBA" id="ARBA00022670"/>
    </source>
</evidence>
<evidence type="ECO:0000256" key="4">
    <source>
        <dbReference type="ARBA" id="ARBA00022723"/>
    </source>
</evidence>
<dbReference type="PANTHER" id="PTHR12947:SF13">
    <property type="entry name" value="FI19924P1"/>
    <property type="match status" value="1"/>
</dbReference>
<protein>
    <recommendedName>
        <fullName evidence="10">MPN domain-containing protein</fullName>
    </recommendedName>
</protein>
<keyword evidence="8" id="KW-0482">Metalloprotease</keyword>
<keyword evidence="5" id="KW-0833">Ubl conjugation pathway</keyword>
<accession>A0ABR2VSY0</accession>
<dbReference type="SUPFAM" id="SSF140856">
    <property type="entry name" value="USP8 N-terminal domain-like"/>
    <property type="match status" value="1"/>
</dbReference>
<dbReference type="InterPro" id="IPR000555">
    <property type="entry name" value="JAMM/MPN+_dom"/>
</dbReference>
<dbReference type="Pfam" id="PF01398">
    <property type="entry name" value="JAB"/>
    <property type="match status" value="1"/>
</dbReference>
<dbReference type="SMART" id="SM00232">
    <property type="entry name" value="JAB_MPN"/>
    <property type="match status" value="1"/>
</dbReference>
<dbReference type="InterPro" id="IPR015063">
    <property type="entry name" value="USP8_dimer"/>
</dbReference>
<dbReference type="EMBL" id="JASJQH010007872">
    <property type="protein sequence ID" value="KAK9700800.1"/>
    <property type="molecule type" value="Genomic_DNA"/>
</dbReference>
<gene>
    <name evidence="11" type="ORF">K7432_012021</name>
</gene>
<feature type="region of interest" description="Disordered" evidence="9">
    <location>
        <begin position="130"/>
        <end position="161"/>
    </location>
</feature>
<dbReference type="InterPro" id="IPR044098">
    <property type="entry name" value="STAMBP/STALP-like_MPN"/>
</dbReference>
<dbReference type="CDD" id="cd08066">
    <property type="entry name" value="MPN_AMSH_like"/>
    <property type="match status" value="1"/>
</dbReference>
<feature type="domain" description="MPN" evidence="10">
    <location>
        <begin position="329"/>
        <end position="457"/>
    </location>
</feature>
<name>A0ABR2VSY0_9FUNG</name>
<evidence type="ECO:0000259" key="10">
    <source>
        <dbReference type="PROSITE" id="PS50249"/>
    </source>
</evidence>
<comment type="cofactor">
    <cofactor evidence="1">
        <name>Zn(2+)</name>
        <dbReference type="ChEBI" id="CHEBI:29105"/>
    </cofactor>
</comment>
<dbReference type="Gene3D" id="3.40.140.10">
    <property type="entry name" value="Cytidine Deaminase, domain 2"/>
    <property type="match status" value="1"/>
</dbReference>
<proteinExistence type="inferred from homology"/>
<dbReference type="SUPFAM" id="SSF102712">
    <property type="entry name" value="JAB1/MPN domain"/>
    <property type="match status" value="1"/>
</dbReference>
<evidence type="ECO:0000313" key="12">
    <source>
        <dbReference type="Proteomes" id="UP001479436"/>
    </source>
</evidence>
<comment type="caution">
    <text evidence="11">The sequence shown here is derived from an EMBL/GenBank/DDBJ whole genome shotgun (WGS) entry which is preliminary data.</text>
</comment>
<keyword evidence="6" id="KW-0378">Hydrolase</keyword>
<sequence length="509" mass="57103">MNTQILPTDEEYLSIKELNSRAQVVIDLNTSLKLYCRSTELLYRQARIYYEERDLQKAYLLYFKFSNLIIHEMPKHPGYKLPENRKLLGDLKKKCLAALDILEKIKPLLEERRKKYIEAKDKYLVALATSQKRQSTTTAPNATEKSNFAESNERFSQPDPNWSLVKALEGVDIGKRSHSAGPNDYANFHEAYPNVANHNKSDGFNYRSQELNNLSHLPTIPPNLPTKPQQEYVGHPRSGDHYDSYEISNSRLPSSGLSPNSSTFRSEYQALPPKPHDYCSMPTAAVAPLVMPDNLAPSLPPKPSIYSDVSSPANIVSTATTECGSPLRLMHLPSNLMERFLLIAGKNTTANLETCGILSGTLKQNAFFITTLIIPKQTSTSDTCTTTNEEELFSYQDENDLMTLGWIHTHPTQTCFMSSVDVHTHCSYQLMLPEAIAVVCAPKHEPSTGIFRLTDPPGLGIVSQCRDSRLFHPHEGGPLYTDANVGESSHVKVMKLDFDIVDLRNTRSP</sequence>
<evidence type="ECO:0000256" key="8">
    <source>
        <dbReference type="ARBA" id="ARBA00023049"/>
    </source>
</evidence>